<evidence type="ECO:0000256" key="4">
    <source>
        <dbReference type="ARBA" id="ARBA00022723"/>
    </source>
</evidence>
<evidence type="ECO:0000256" key="9">
    <source>
        <dbReference type="PIRSR" id="PIRSR602401-1"/>
    </source>
</evidence>
<dbReference type="GO" id="GO:0006629">
    <property type="term" value="P:lipid metabolic process"/>
    <property type="evidence" value="ECO:0007669"/>
    <property type="project" value="UniProtKB-ARBA"/>
</dbReference>
<keyword evidence="7 9" id="KW-0408">Iron</keyword>
<feature type="binding site" description="axial binding residue" evidence="9">
    <location>
        <position position="913"/>
    </location>
    <ligand>
        <name>heme</name>
        <dbReference type="ChEBI" id="CHEBI:30413"/>
    </ligand>
    <ligandPart>
        <name>Fe</name>
        <dbReference type="ChEBI" id="CHEBI:18248"/>
    </ligandPart>
</feature>
<reference evidence="12 13" key="1">
    <citation type="journal article" date="2014" name="Genome Announc.">
        <title>Genome sequence of the basidiomycetous fungus Pseudozyma aphidis DSM70725, an efficient producer of biosurfactant mannosylerythritol lipids.</title>
        <authorList>
            <person name="Lorenz S."/>
            <person name="Guenther M."/>
            <person name="Grumaz C."/>
            <person name="Rupp S."/>
            <person name="Zibek S."/>
            <person name="Sohn K."/>
        </authorList>
    </citation>
    <scope>NUCLEOTIDE SEQUENCE [LARGE SCALE GENOMIC DNA]</scope>
    <source>
        <strain evidence="13">ATCC 32657 / CBS 517.83 / DSM 70725 / JCM 10318 / NBRC 10182 / NRRL Y-7954 / St-0401</strain>
    </source>
</reference>
<evidence type="ECO:0000256" key="10">
    <source>
        <dbReference type="SAM" id="MobiDB-lite"/>
    </source>
</evidence>
<protein>
    <recommendedName>
        <fullName evidence="14">Cytochrome P450</fullName>
    </recommendedName>
</protein>
<evidence type="ECO:0000256" key="8">
    <source>
        <dbReference type="ARBA" id="ARBA00023136"/>
    </source>
</evidence>
<comment type="caution">
    <text evidence="12">The sequence shown here is derived from an EMBL/GenBank/DDBJ whole genome shotgun (WGS) entry which is preliminary data.</text>
</comment>
<dbReference type="InterPro" id="IPR017972">
    <property type="entry name" value="Cyt_P450_CS"/>
</dbReference>
<evidence type="ECO:0000256" key="5">
    <source>
        <dbReference type="ARBA" id="ARBA00022989"/>
    </source>
</evidence>
<sequence length="971" mass="106515">MSAVRPVVGSGLAGCCTVVSTFGAIILAIFGYGFQHNWPALMGSTEDPEDGIAVGQTSACIADTAAFNYDAQSLSQPSRSGMTVLHCYHSLHFVVGCPSSSKAREGAKRMSGCDGGRCDVESCNLACGSTEASPIPDERLDGEISSGSCSKASFKQQLLAGSKGWVKGTTMPWRIERSHRGSVIGPQSVGALKANGQANAAKSRGSAYACADEHAFSHLVLTALGMRLSQEPTRGPSKPLPCKSSGSGSHYARAVAVVVAIANDSSSIGSASRHRNQPQRSGAEQRAQFGRGEKPSSPFAKPETLVDGSGGGGGVHLWSSRPARLASPSRVACRHWNVTTTSHTRSLLACWAGPWFQNLRGIHQARFHRRGHDYLYSSRINSSASVPHPRPRRHFSSFLWTSSTRQISVCYASTMSVLLPKVQSSLEHLTATHVALGSVIVFVLLCLIAPDRYIFASHRKGIKEVPGALPIVGNLFFLLDIASKRRRFLDEFLRMQTSIGAGGMPWAITMPALGGRVTSINRPEYIRWVQKTNFENYVKGPYFQKSMGDVMSLHGIFVADGEVWRKQRKMASHIFSVGNFRTHVQTTIQRDLGKLNKLMHDASAKDAPINLPDLFFRFTLSSFSLMAFSADIKCLPSDVASLDKVVEFAANFDYAQRVMDERFVDPMAGFTELFSAQGRKMRRTIKALHNFCYEIIDLRLAARERGEAQAASGKGDKDLLALFMEQNLGRDELLPVVLNFLIAGRDTTAQALGWLFYEFSKSPECVEKAREEIHEKLGAGSDFRSMAYDDLSSLVYVQACFLEALRLHPSVPKNLKLAVKDDVIRPYAQGSSEAEVALNAVPSTQKLPDLVIKKGETVTWQDHTMARMPELWGEDCEEFKPERFIEKRADGSLGIKTYSQYLFHAFNAGPRLCLGQTLATYEGCAVVAEILGNFDVKYDHAALKNDEPTYDDSLTLPIKNPYHIRVQARDD</sequence>
<dbReference type="InterPro" id="IPR001128">
    <property type="entry name" value="Cyt_P450"/>
</dbReference>
<evidence type="ECO:0000256" key="1">
    <source>
        <dbReference type="ARBA" id="ARBA00004370"/>
    </source>
</evidence>
<evidence type="ECO:0000313" key="13">
    <source>
        <dbReference type="Proteomes" id="UP000019462"/>
    </source>
</evidence>
<dbReference type="Gene3D" id="1.10.630.10">
    <property type="entry name" value="Cytochrome P450"/>
    <property type="match status" value="1"/>
</dbReference>
<keyword evidence="9" id="KW-0349">Heme</keyword>
<evidence type="ECO:0000256" key="11">
    <source>
        <dbReference type="SAM" id="Phobius"/>
    </source>
</evidence>
<dbReference type="HOGENOM" id="CLU_305456_0_0_1"/>
<keyword evidence="5 11" id="KW-1133">Transmembrane helix</keyword>
<dbReference type="PRINTS" id="PR00385">
    <property type="entry name" value="P450"/>
</dbReference>
<evidence type="ECO:0000256" key="3">
    <source>
        <dbReference type="ARBA" id="ARBA00022692"/>
    </source>
</evidence>
<comment type="subcellular location">
    <subcellularLocation>
        <location evidence="1">Membrane</location>
    </subcellularLocation>
</comment>
<dbReference type="GO" id="GO:0016705">
    <property type="term" value="F:oxidoreductase activity, acting on paired donors, with incorporation or reduction of molecular oxygen"/>
    <property type="evidence" value="ECO:0007669"/>
    <property type="project" value="InterPro"/>
</dbReference>
<comment type="cofactor">
    <cofactor evidence="9">
        <name>heme</name>
        <dbReference type="ChEBI" id="CHEBI:30413"/>
    </cofactor>
</comment>
<dbReference type="PANTHER" id="PTHR24296">
    <property type="entry name" value="CYTOCHROME P450"/>
    <property type="match status" value="1"/>
</dbReference>
<accession>W3VND6</accession>
<dbReference type="PROSITE" id="PS00086">
    <property type="entry name" value="CYTOCHROME_P450"/>
    <property type="match status" value="1"/>
</dbReference>
<comment type="similarity">
    <text evidence="2">Belongs to the cytochrome P450 family.</text>
</comment>
<feature type="region of interest" description="Disordered" evidence="10">
    <location>
        <begin position="266"/>
        <end position="320"/>
    </location>
</feature>
<keyword evidence="6" id="KW-0560">Oxidoreductase</keyword>
<evidence type="ECO:0000256" key="7">
    <source>
        <dbReference type="ARBA" id="ARBA00023004"/>
    </source>
</evidence>
<dbReference type="Pfam" id="PF00067">
    <property type="entry name" value="p450"/>
    <property type="match status" value="2"/>
</dbReference>
<dbReference type="GO" id="GO:0016020">
    <property type="term" value="C:membrane"/>
    <property type="evidence" value="ECO:0007669"/>
    <property type="project" value="UniProtKB-SubCell"/>
</dbReference>
<evidence type="ECO:0000256" key="6">
    <source>
        <dbReference type="ARBA" id="ARBA00023002"/>
    </source>
</evidence>
<dbReference type="Proteomes" id="UP000019462">
    <property type="component" value="Unassembled WGS sequence"/>
</dbReference>
<keyword evidence="13" id="KW-1185">Reference proteome</keyword>
<keyword evidence="4 9" id="KW-0479">Metal-binding</keyword>
<proteinExistence type="inferred from homology"/>
<dbReference type="GO" id="GO:0020037">
    <property type="term" value="F:heme binding"/>
    <property type="evidence" value="ECO:0007669"/>
    <property type="project" value="InterPro"/>
</dbReference>
<dbReference type="InterPro" id="IPR056552">
    <property type="entry name" value="Ribonucl_Kappa"/>
</dbReference>
<dbReference type="InterPro" id="IPR002401">
    <property type="entry name" value="Cyt_P450_E_grp-I"/>
</dbReference>
<evidence type="ECO:0000313" key="12">
    <source>
        <dbReference type="EMBL" id="ETS63084.1"/>
    </source>
</evidence>
<name>W3VND6_MOEAP</name>
<dbReference type="GO" id="GO:0005506">
    <property type="term" value="F:iron ion binding"/>
    <property type="evidence" value="ECO:0007669"/>
    <property type="project" value="InterPro"/>
</dbReference>
<keyword evidence="3 11" id="KW-0812">Transmembrane</keyword>
<dbReference type="OrthoDB" id="1470350at2759"/>
<evidence type="ECO:0000256" key="2">
    <source>
        <dbReference type="ARBA" id="ARBA00010617"/>
    </source>
</evidence>
<dbReference type="GO" id="GO:0004497">
    <property type="term" value="F:monooxygenase activity"/>
    <property type="evidence" value="ECO:0007669"/>
    <property type="project" value="InterPro"/>
</dbReference>
<feature type="transmembrane region" description="Helical" evidence="11">
    <location>
        <begin position="12"/>
        <end position="34"/>
    </location>
</feature>
<dbReference type="SUPFAM" id="SSF48264">
    <property type="entry name" value="Cytochrome P450"/>
    <property type="match status" value="1"/>
</dbReference>
<dbReference type="AlphaFoldDB" id="W3VND6"/>
<dbReference type="Pfam" id="PF23489">
    <property type="entry name" value="V-ATPase_su_f"/>
    <property type="match status" value="1"/>
</dbReference>
<organism evidence="12 13">
    <name type="scientific">Moesziomyces aphidis</name>
    <name type="common">Pseudozyma aphidis</name>
    <dbReference type="NCBI Taxonomy" id="84754"/>
    <lineage>
        <taxon>Eukaryota</taxon>
        <taxon>Fungi</taxon>
        <taxon>Dikarya</taxon>
        <taxon>Basidiomycota</taxon>
        <taxon>Ustilaginomycotina</taxon>
        <taxon>Ustilaginomycetes</taxon>
        <taxon>Ustilaginales</taxon>
        <taxon>Ustilaginaceae</taxon>
        <taxon>Moesziomyces</taxon>
    </lineage>
</organism>
<keyword evidence="8 11" id="KW-0472">Membrane</keyword>
<evidence type="ECO:0008006" key="14">
    <source>
        <dbReference type="Google" id="ProtNLM"/>
    </source>
</evidence>
<dbReference type="InterPro" id="IPR036396">
    <property type="entry name" value="Cyt_P450_sf"/>
</dbReference>
<dbReference type="EMBL" id="AWNI01000009">
    <property type="protein sequence ID" value="ETS63084.1"/>
    <property type="molecule type" value="Genomic_DNA"/>
</dbReference>
<dbReference type="PRINTS" id="PR00463">
    <property type="entry name" value="EP450I"/>
</dbReference>
<gene>
    <name evidence="12" type="ORF">PaG_02859</name>
</gene>